<reference evidence="7 8" key="1">
    <citation type="submission" date="2016-10" db="EMBL/GenBank/DDBJ databases">
        <authorList>
            <person name="de Groot N.N."/>
        </authorList>
    </citation>
    <scope>NUCLEOTIDE SEQUENCE [LARGE SCALE GENOMIC DNA]</scope>
    <source>
        <strain evidence="7 8">DSM 29439</strain>
    </source>
</reference>
<feature type="domain" description="PAC" evidence="6">
    <location>
        <begin position="80"/>
        <end position="134"/>
    </location>
</feature>
<evidence type="ECO:0000256" key="3">
    <source>
        <dbReference type="ARBA" id="ARBA00022991"/>
    </source>
</evidence>
<dbReference type="Proteomes" id="UP000199650">
    <property type="component" value="Unassembled WGS sequence"/>
</dbReference>
<feature type="domain" description="PAS" evidence="5">
    <location>
        <begin position="6"/>
        <end position="79"/>
    </location>
</feature>
<dbReference type="SUPFAM" id="SSF55785">
    <property type="entry name" value="PYP-like sensor domain (PAS domain)"/>
    <property type="match status" value="1"/>
</dbReference>
<evidence type="ECO:0000313" key="8">
    <source>
        <dbReference type="Proteomes" id="UP000199650"/>
    </source>
</evidence>
<dbReference type="OrthoDB" id="489241at2"/>
<dbReference type="PANTHER" id="PTHR47429">
    <property type="entry name" value="PROTEIN TWIN LOV 1"/>
    <property type="match status" value="1"/>
</dbReference>
<evidence type="ECO:0000259" key="6">
    <source>
        <dbReference type="PROSITE" id="PS50113"/>
    </source>
</evidence>
<evidence type="ECO:0000256" key="2">
    <source>
        <dbReference type="ARBA" id="ARBA00022643"/>
    </source>
</evidence>
<dbReference type="InterPro" id="IPR035965">
    <property type="entry name" value="PAS-like_dom_sf"/>
</dbReference>
<keyword evidence="3" id="KW-0157">Chromophore</keyword>
<dbReference type="STRING" id="1173584.SAMN05444851_2346"/>
<dbReference type="InterPro" id="IPR001610">
    <property type="entry name" value="PAC"/>
</dbReference>
<evidence type="ECO:0000259" key="4">
    <source>
        <dbReference type="PROSITE" id="PS50109"/>
    </source>
</evidence>
<evidence type="ECO:0000313" key="7">
    <source>
        <dbReference type="EMBL" id="SEW23498.1"/>
    </source>
</evidence>
<dbReference type="InterPro" id="IPR011495">
    <property type="entry name" value="Sig_transdc_His_kin_sub2_dim/P"/>
</dbReference>
<dbReference type="PROSITE" id="PS50109">
    <property type="entry name" value="HIS_KIN"/>
    <property type="match status" value="1"/>
</dbReference>
<dbReference type="PROSITE" id="PS50112">
    <property type="entry name" value="PAS"/>
    <property type="match status" value="1"/>
</dbReference>
<keyword evidence="1" id="KW-0285">Flavoprotein</keyword>
<dbReference type="InterPro" id="IPR003594">
    <property type="entry name" value="HATPase_dom"/>
</dbReference>
<dbReference type="Pfam" id="PF13426">
    <property type="entry name" value="PAS_9"/>
    <property type="match status" value="1"/>
</dbReference>
<dbReference type="SMART" id="SM00387">
    <property type="entry name" value="HATPase_c"/>
    <property type="match status" value="1"/>
</dbReference>
<keyword evidence="8" id="KW-1185">Reference proteome</keyword>
<dbReference type="AlphaFoldDB" id="A0A1I0Q917"/>
<dbReference type="Gene3D" id="3.30.450.20">
    <property type="entry name" value="PAS domain"/>
    <property type="match status" value="1"/>
</dbReference>
<sequence length="336" mass="36967">MSETYDDSWLRENLSELPYAACMTDPNLPDNPLVFVNDLFCDLTGYPQDQLIGKNCRLLQTPATDQTEVARIHDALEKGREIAADVLNTRADGTTFWNRLSIKPIHDDAGTLQRFTGVLMQIDDSPIESLLEARRQSETAINELHHRLKNHLSLIHSSARLQIRESGENEGLLAVMNRIQSLQTLYASMEQGTEAPTDINRVDLFAHLATICKAVTDLEDRIDFESDIPADPIEVGIDTATQLGMMVAELVTNAMQHAFGENRGTITLQGRVTADGVTITVTDDGRGITDGQTDALGSGLGGKILRQMAKTLSADLKTEQRNPGTAVRLSLSLDRK</sequence>
<dbReference type="Pfam" id="PF02518">
    <property type="entry name" value="HATPase_c"/>
    <property type="match status" value="1"/>
</dbReference>
<name>A0A1I0Q917_9RHOB</name>
<dbReference type="Gene3D" id="3.30.565.10">
    <property type="entry name" value="Histidine kinase-like ATPase, C-terminal domain"/>
    <property type="match status" value="1"/>
</dbReference>
<protein>
    <submittedName>
        <fullName evidence="7">PAS domain S-box-containing protein</fullName>
    </submittedName>
</protein>
<feature type="domain" description="Histidine kinase" evidence="4">
    <location>
        <begin position="143"/>
        <end position="335"/>
    </location>
</feature>
<dbReference type="NCBIfam" id="TIGR00229">
    <property type="entry name" value="sensory_box"/>
    <property type="match status" value="1"/>
</dbReference>
<accession>A0A1I0Q917</accession>
<evidence type="ECO:0000259" key="5">
    <source>
        <dbReference type="PROSITE" id="PS50112"/>
    </source>
</evidence>
<proteinExistence type="predicted"/>
<dbReference type="PANTHER" id="PTHR47429:SF2">
    <property type="entry name" value="PROTEIN TWIN LOV 1"/>
    <property type="match status" value="1"/>
</dbReference>
<dbReference type="InterPro" id="IPR036890">
    <property type="entry name" value="HATPase_C_sf"/>
</dbReference>
<evidence type="ECO:0000256" key="1">
    <source>
        <dbReference type="ARBA" id="ARBA00022630"/>
    </source>
</evidence>
<dbReference type="Pfam" id="PF07568">
    <property type="entry name" value="HisKA_2"/>
    <property type="match status" value="1"/>
</dbReference>
<dbReference type="InterPro" id="IPR000700">
    <property type="entry name" value="PAS-assoc_C"/>
</dbReference>
<dbReference type="InterPro" id="IPR000014">
    <property type="entry name" value="PAS"/>
</dbReference>
<dbReference type="SUPFAM" id="SSF55874">
    <property type="entry name" value="ATPase domain of HSP90 chaperone/DNA topoisomerase II/histidine kinase"/>
    <property type="match status" value="1"/>
</dbReference>
<dbReference type="InterPro" id="IPR005467">
    <property type="entry name" value="His_kinase_dom"/>
</dbReference>
<dbReference type="SMART" id="SM00091">
    <property type="entry name" value="PAS"/>
    <property type="match status" value="1"/>
</dbReference>
<keyword evidence="2" id="KW-0288">FMN</keyword>
<dbReference type="SMART" id="SM00086">
    <property type="entry name" value="PAC"/>
    <property type="match status" value="1"/>
</dbReference>
<dbReference type="RefSeq" id="WP_091430777.1">
    <property type="nucleotide sequence ID" value="NZ_FOJB01000001.1"/>
</dbReference>
<dbReference type="CDD" id="cd00130">
    <property type="entry name" value="PAS"/>
    <property type="match status" value="1"/>
</dbReference>
<dbReference type="PROSITE" id="PS50113">
    <property type="entry name" value="PAC"/>
    <property type="match status" value="1"/>
</dbReference>
<dbReference type="EMBL" id="FOJB01000001">
    <property type="protein sequence ID" value="SEW23498.1"/>
    <property type="molecule type" value="Genomic_DNA"/>
</dbReference>
<gene>
    <name evidence="7" type="ORF">SAMN05444851_2346</name>
</gene>
<organism evidence="7 8">
    <name type="scientific">Aliiroseovarius sediminilitoris</name>
    <dbReference type="NCBI Taxonomy" id="1173584"/>
    <lineage>
        <taxon>Bacteria</taxon>
        <taxon>Pseudomonadati</taxon>
        <taxon>Pseudomonadota</taxon>
        <taxon>Alphaproteobacteria</taxon>
        <taxon>Rhodobacterales</taxon>
        <taxon>Paracoccaceae</taxon>
        <taxon>Aliiroseovarius</taxon>
    </lineage>
</organism>